<dbReference type="Pfam" id="PF10149">
    <property type="entry name" value="TM231"/>
    <property type="match status" value="1"/>
</dbReference>
<dbReference type="AlphaFoldDB" id="A0A2V2WJC5"/>
<dbReference type="VEuPathDB" id="TriTrypDB:TcCLB.511423.80"/>
<dbReference type="Proteomes" id="UP000246078">
    <property type="component" value="Unassembled WGS sequence"/>
</dbReference>
<evidence type="ECO:0000256" key="3">
    <source>
        <dbReference type="ARBA" id="ARBA00015087"/>
    </source>
</evidence>
<gene>
    <name evidence="13" type="ORF">C3747_87g49</name>
</gene>
<evidence type="ECO:0000256" key="1">
    <source>
        <dbReference type="ARBA" id="ARBA00004272"/>
    </source>
</evidence>
<proteinExistence type="inferred from homology"/>
<comment type="function">
    <text evidence="11">Transmembrane component of the tectonic-like complex, a complex localized at the transition zone of primary cilia and acting as a barrier that prevents diffusion of transmembrane proteins between the cilia and plasma membranes. Required for ciliogenesis and sonic hedgehog/SHH signaling.</text>
</comment>
<organism evidence="13 14">
    <name type="scientific">Trypanosoma cruzi</name>
    <dbReference type="NCBI Taxonomy" id="5693"/>
    <lineage>
        <taxon>Eukaryota</taxon>
        <taxon>Discoba</taxon>
        <taxon>Euglenozoa</taxon>
        <taxon>Kinetoplastea</taxon>
        <taxon>Metakinetoplastina</taxon>
        <taxon>Trypanosomatida</taxon>
        <taxon>Trypanosomatidae</taxon>
        <taxon>Trypanosoma</taxon>
        <taxon>Schizotrypanum</taxon>
    </lineage>
</organism>
<keyword evidence="5 12" id="KW-0812">Transmembrane</keyword>
<dbReference type="VEuPathDB" id="TriTrypDB:TCSYLVIO_007280"/>
<keyword evidence="4" id="KW-1003">Cell membrane</keyword>
<dbReference type="GO" id="GO:0035869">
    <property type="term" value="C:ciliary transition zone"/>
    <property type="evidence" value="ECO:0007669"/>
    <property type="project" value="TreeGrafter"/>
</dbReference>
<reference evidence="13 14" key="1">
    <citation type="journal article" date="2018" name="Microb. Genom.">
        <title>Expanding an expanded genome: long-read sequencing of Trypanosoma cruzi.</title>
        <authorList>
            <person name="Berna L."/>
            <person name="Rodriguez M."/>
            <person name="Chiribao M.L."/>
            <person name="Parodi-Talice A."/>
            <person name="Pita S."/>
            <person name="Rijo G."/>
            <person name="Alvarez-Valin F."/>
            <person name="Robello C."/>
        </authorList>
    </citation>
    <scope>NUCLEOTIDE SEQUENCE [LARGE SCALE GENOMIC DNA]</scope>
    <source>
        <strain evidence="13 14">TCC</strain>
    </source>
</reference>
<dbReference type="GO" id="GO:0032880">
    <property type="term" value="P:regulation of protein localization"/>
    <property type="evidence" value="ECO:0007669"/>
    <property type="project" value="TreeGrafter"/>
</dbReference>
<evidence type="ECO:0000256" key="11">
    <source>
        <dbReference type="ARBA" id="ARBA00024803"/>
    </source>
</evidence>
<dbReference type="VEuPathDB" id="TriTrypDB:C4B63_22g47"/>
<evidence type="ECO:0000256" key="10">
    <source>
        <dbReference type="ARBA" id="ARBA00023273"/>
    </source>
</evidence>
<comment type="subcellular location">
    <subcellularLocation>
        <location evidence="1">Cell projection</location>
        <location evidence="1">Cilium membrane</location>
        <topology evidence="1">Multi-pass membrane protein</topology>
    </subcellularLocation>
</comment>
<dbReference type="SMR" id="A0A2V2WJC5"/>
<evidence type="ECO:0000256" key="2">
    <source>
        <dbReference type="ARBA" id="ARBA00009082"/>
    </source>
</evidence>
<evidence type="ECO:0000256" key="7">
    <source>
        <dbReference type="ARBA" id="ARBA00023069"/>
    </source>
</evidence>
<protein>
    <recommendedName>
        <fullName evidence="3">Transmembrane protein 231</fullName>
    </recommendedName>
</protein>
<comment type="similarity">
    <text evidence="2">Belongs to the TMEM231 family.</text>
</comment>
<dbReference type="VEuPathDB" id="TriTrypDB:ECC02_005591"/>
<dbReference type="VEuPathDB" id="TriTrypDB:TcCLB.507949.120"/>
<name>A0A2V2WJC5_TRYCR</name>
<dbReference type="PANTHER" id="PTHR14605:SF1">
    <property type="entry name" value="TRANSMEMBRANE PROTEIN 231"/>
    <property type="match status" value="1"/>
</dbReference>
<evidence type="ECO:0000256" key="8">
    <source>
        <dbReference type="ARBA" id="ARBA00023136"/>
    </source>
</evidence>
<dbReference type="VEuPathDB" id="TriTrypDB:TcBrA4_0037160"/>
<dbReference type="VEuPathDB" id="TriTrypDB:Tc_MARK_5996"/>
<evidence type="ECO:0000256" key="9">
    <source>
        <dbReference type="ARBA" id="ARBA00023180"/>
    </source>
</evidence>
<feature type="transmembrane region" description="Helical" evidence="12">
    <location>
        <begin position="29"/>
        <end position="54"/>
    </location>
</feature>
<keyword evidence="6 12" id="KW-1133">Transmembrane helix</keyword>
<dbReference type="VEuPathDB" id="TriTrypDB:C3747_87g49"/>
<dbReference type="VEuPathDB" id="TriTrypDB:BCY84_01638"/>
<dbReference type="GO" id="GO:0060271">
    <property type="term" value="P:cilium assembly"/>
    <property type="evidence" value="ECO:0007669"/>
    <property type="project" value="TreeGrafter"/>
</dbReference>
<evidence type="ECO:0000256" key="6">
    <source>
        <dbReference type="ARBA" id="ARBA00022989"/>
    </source>
</evidence>
<sequence>MLREFCFRNAALFHEHYKVRYIPRGLGSWLFYILCLLAILVAPVFIGLAMRNFWLRSNSFMQMPHVYFTNRCVLRYTTVKGQEKLWTCSNEFNEKHINVQEQLAVLPFFSIYEDDRDGDGRVDFVTMILSLPINDVGDIEKDVTPSDMGDAVFQVDFLPEFFYEFDHHIVTLKMRTAALFSFKRDHWIPGTEGGPLSAITEGDLLFHSTEPLIASPNVRYTRTYIDSPFDNVTDVDELLNVPLFASQYTLRNQSLQFKPKLETVGGLALLRDENYNRVLGEDLDALGAFTWRIKLHIQRAEVNYVPSIQEALKWAWVQYFCIAYVLQRLLWWLRGILVKTGVLGSTAFFHRGWKSS</sequence>
<dbReference type="VEuPathDB" id="TriTrypDB:TcYC6_0017380"/>
<dbReference type="EMBL" id="PRFC01000087">
    <property type="protein sequence ID" value="PWV08698.1"/>
    <property type="molecule type" value="Genomic_DNA"/>
</dbReference>
<evidence type="ECO:0000313" key="14">
    <source>
        <dbReference type="Proteomes" id="UP000246078"/>
    </source>
</evidence>
<dbReference type="GO" id="GO:0060170">
    <property type="term" value="C:ciliary membrane"/>
    <property type="evidence" value="ECO:0007669"/>
    <property type="project" value="UniProtKB-SubCell"/>
</dbReference>
<comment type="caution">
    <text evidence="13">The sequence shown here is derived from an EMBL/GenBank/DDBJ whole genome shotgun (WGS) entry which is preliminary data.</text>
</comment>
<evidence type="ECO:0000256" key="4">
    <source>
        <dbReference type="ARBA" id="ARBA00022475"/>
    </source>
</evidence>
<accession>A0A2V2WJC5</accession>
<keyword evidence="9" id="KW-0325">Glycoprotein</keyword>
<dbReference type="PANTHER" id="PTHR14605">
    <property type="entry name" value="CHST5 PROTEIN"/>
    <property type="match status" value="1"/>
</dbReference>
<keyword evidence="8 12" id="KW-0472">Membrane</keyword>
<evidence type="ECO:0000256" key="12">
    <source>
        <dbReference type="SAM" id="Phobius"/>
    </source>
</evidence>
<evidence type="ECO:0000313" key="13">
    <source>
        <dbReference type="EMBL" id="PWV08698.1"/>
    </source>
</evidence>
<evidence type="ECO:0000256" key="5">
    <source>
        <dbReference type="ARBA" id="ARBA00022692"/>
    </source>
</evidence>
<dbReference type="VEuPathDB" id="TriTrypDB:TCDM_01025"/>
<dbReference type="OrthoDB" id="426438at2759"/>
<dbReference type="InterPro" id="IPR019306">
    <property type="entry name" value="TMEM231"/>
</dbReference>
<keyword evidence="7" id="KW-0969">Cilium</keyword>
<keyword evidence="10" id="KW-0966">Cell projection</keyword>
<dbReference type="VEuPathDB" id="TriTrypDB:TcCL_NonESM01579"/>
<dbReference type="VEuPathDB" id="TriTrypDB:TcG_05331"/>